<keyword evidence="4 12" id="KW-0378">Hydrolase</keyword>
<evidence type="ECO:0000256" key="11">
    <source>
        <dbReference type="PROSITE-ProRule" id="PRU10055"/>
    </source>
</evidence>
<dbReference type="InterPro" id="IPR033132">
    <property type="entry name" value="GH_1_N_CS"/>
</dbReference>
<gene>
    <name evidence="13" type="ORF">LKD71_15115</name>
</gene>
<dbReference type="NCBIfam" id="TIGR03356">
    <property type="entry name" value="BGL"/>
    <property type="match status" value="1"/>
</dbReference>
<name>A0AAE3DUT6_9FIRM</name>
<evidence type="ECO:0000313" key="13">
    <source>
        <dbReference type="EMBL" id="MCC2191106.1"/>
    </source>
</evidence>
<evidence type="ECO:0000256" key="1">
    <source>
        <dbReference type="ARBA" id="ARBA00000448"/>
    </source>
</evidence>
<evidence type="ECO:0000256" key="12">
    <source>
        <dbReference type="RuleBase" id="RU361175"/>
    </source>
</evidence>
<dbReference type="EC" id="3.2.1.21" evidence="3 12"/>
<feature type="active site" description="Proton donor" evidence="9">
    <location>
        <position position="163"/>
    </location>
</feature>
<dbReference type="InterPro" id="IPR018120">
    <property type="entry name" value="Glyco_hydro_1_AS"/>
</dbReference>
<evidence type="ECO:0000256" key="10">
    <source>
        <dbReference type="PIRSR" id="PIRSR617736-2"/>
    </source>
</evidence>
<dbReference type="InterPro" id="IPR001360">
    <property type="entry name" value="Glyco_hydro_1"/>
</dbReference>
<dbReference type="GO" id="GO:0030245">
    <property type="term" value="P:cellulose catabolic process"/>
    <property type="evidence" value="ECO:0007669"/>
    <property type="project" value="UniProtKB-KW"/>
</dbReference>
<dbReference type="RefSeq" id="WP_227616076.1">
    <property type="nucleotide sequence ID" value="NZ_JAJEPR010000038.1"/>
</dbReference>
<dbReference type="SUPFAM" id="SSF51445">
    <property type="entry name" value="(Trans)glycosidases"/>
    <property type="match status" value="1"/>
</dbReference>
<dbReference type="Proteomes" id="UP001197875">
    <property type="component" value="Unassembled WGS sequence"/>
</dbReference>
<dbReference type="PRINTS" id="PR00131">
    <property type="entry name" value="GLHYDRLASE1"/>
</dbReference>
<dbReference type="InterPro" id="IPR017736">
    <property type="entry name" value="Glyco_hydro_1_beta-glucosidase"/>
</dbReference>
<feature type="binding site" evidence="10">
    <location>
        <position position="301"/>
    </location>
    <ligand>
        <name>substrate</name>
    </ligand>
</feature>
<dbReference type="GO" id="GO:0008422">
    <property type="term" value="F:beta-glucosidase activity"/>
    <property type="evidence" value="ECO:0007669"/>
    <property type="project" value="UniProtKB-EC"/>
</dbReference>
<dbReference type="PANTHER" id="PTHR10353:SF36">
    <property type="entry name" value="LP05116P"/>
    <property type="match status" value="1"/>
</dbReference>
<evidence type="ECO:0000256" key="2">
    <source>
        <dbReference type="ARBA" id="ARBA00010838"/>
    </source>
</evidence>
<dbReference type="PROSITE" id="PS00572">
    <property type="entry name" value="GLYCOSYL_HYDROL_F1_1"/>
    <property type="match status" value="1"/>
</dbReference>
<dbReference type="EMBL" id="JAJEPR010000038">
    <property type="protein sequence ID" value="MCC2191106.1"/>
    <property type="molecule type" value="Genomic_DNA"/>
</dbReference>
<proteinExistence type="inferred from homology"/>
<dbReference type="FunFam" id="3.20.20.80:FF:000004">
    <property type="entry name" value="Beta-glucosidase 6-phospho-beta-glucosidase"/>
    <property type="match status" value="1"/>
</dbReference>
<sequence>MGFPKNFVWGVASSSYQVEGAWNRDGKGLSVWDTYVHEPGHIQNQDTGDTACDQYGHIKEDIALMAEMQIKAYRFSISWPRVMPEGTGRINQKGLDYYDRLTDQLLENGITPYITLFHWDLPYQLYTKGGWMNRDITDYFAAYAETVVNRLSDRVKYWITENEPQCYIGAALASGEHAPGLKLGKKELFLAAHHSLLAHGKAVEAIRSCAKQASVIGYAPASWHLWSPVTEKAEDIEACRKMTFDAGEEPIGGTSWWLDPVCLGRYPDTTGYSYEAYIPDTTAEDMKIISQPIDFIGMNVYQTYRGKAGENGTCITIPNDPGYARTNAEWPVTPEALYWGPKFYEERYHKKLYITENGLSNQDWIFLDGQVHDLQRIDFLHRYLYQLKRAVEEGISVEGYFHWTLTDNFEWTSGYNNRFGLVYTDFKNQNRIIKDSGKWYRQVIETNGEIIK</sequence>
<dbReference type="Gene3D" id="3.20.20.80">
    <property type="entry name" value="Glycosidases"/>
    <property type="match status" value="1"/>
</dbReference>
<dbReference type="PANTHER" id="PTHR10353">
    <property type="entry name" value="GLYCOSYL HYDROLASE"/>
    <property type="match status" value="1"/>
</dbReference>
<comment type="catalytic activity">
    <reaction evidence="1 12">
        <text>Hydrolysis of terminal, non-reducing beta-D-glucosyl residues with release of beta-D-glucose.</text>
        <dbReference type="EC" id="3.2.1.21"/>
    </reaction>
</comment>
<evidence type="ECO:0000313" key="14">
    <source>
        <dbReference type="Proteomes" id="UP001197875"/>
    </source>
</evidence>
<dbReference type="Pfam" id="PF00232">
    <property type="entry name" value="Glyco_hydro_1"/>
    <property type="match status" value="1"/>
</dbReference>
<dbReference type="PROSITE" id="PS00653">
    <property type="entry name" value="GLYCOSYL_HYDROL_F1_2"/>
    <property type="match status" value="1"/>
</dbReference>
<protein>
    <recommendedName>
        <fullName evidence="3 12">Beta-glucosidase</fullName>
        <ecNumber evidence="3 12">3.2.1.21</ecNumber>
    </recommendedName>
</protein>
<organism evidence="13 14">
    <name type="scientific">Fusicatenibacter faecihominis</name>
    <dbReference type="NCBI Taxonomy" id="2881276"/>
    <lineage>
        <taxon>Bacteria</taxon>
        <taxon>Bacillati</taxon>
        <taxon>Bacillota</taxon>
        <taxon>Clostridia</taxon>
        <taxon>Lachnospirales</taxon>
        <taxon>Lachnospiraceae</taxon>
        <taxon>Fusicatenibacter</taxon>
    </lineage>
</organism>
<evidence type="ECO:0000256" key="7">
    <source>
        <dbReference type="ARBA" id="ARBA00023295"/>
    </source>
</evidence>
<feature type="binding site" evidence="10">
    <location>
        <position position="403"/>
    </location>
    <ligand>
        <name>substrate</name>
    </ligand>
</feature>
<keyword evidence="8" id="KW-0624">Polysaccharide degradation</keyword>
<keyword evidence="6" id="KW-0119">Carbohydrate metabolism</keyword>
<dbReference type="InterPro" id="IPR017853">
    <property type="entry name" value="GH"/>
</dbReference>
<keyword evidence="14" id="KW-1185">Reference proteome</keyword>
<feature type="binding site" evidence="10">
    <location>
        <position position="162"/>
    </location>
    <ligand>
        <name>substrate</name>
    </ligand>
</feature>
<feature type="binding site" evidence="10">
    <location>
        <position position="17"/>
    </location>
    <ligand>
        <name>substrate</name>
    </ligand>
</feature>
<evidence type="ECO:0000256" key="6">
    <source>
        <dbReference type="ARBA" id="ARBA00023277"/>
    </source>
</evidence>
<feature type="binding site" evidence="10">
    <location>
        <position position="118"/>
    </location>
    <ligand>
        <name>substrate</name>
    </ligand>
</feature>
<reference evidence="13 14" key="1">
    <citation type="submission" date="2021-10" db="EMBL/GenBank/DDBJ databases">
        <title>Anaerobic single-cell dispensing facilitates the cultivation of human gut bacteria.</title>
        <authorList>
            <person name="Afrizal A."/>
        </authorList>
    </citation>
    <scope>NUCLEOTIDE SEQUENCE [LARGE SCALE GENOMIC DNA]</scope>
    <source>
        <strain evidence="13 14">CLA-AA-H277</strain>
    </source>
</reference>
<dbReference type="AlphaFoldDB" id="A0AAE3DUT6"/>
<evidence type="ECO:0000256" key="5">
    <source>
        <dbReference type="ARBA" id="ARBA00023001"/>
    </source>
</evidence>
<evidence type="ECO:0000256" key="8">
    <source>
        <dbReference type="ARBA" id="ARBA00023326"/>
    </source>
</evidence>
<dbReference type="GO" id="GO:0005829">
    <property type="term" value="C:cytosol"/>
    <property type="evidence" value="ECO:0007669"/>
    <property type="project" value="TreeGrafter"/>
</dbReference>
<evidence type="ECO:0000256" key="3">
    <source>
        <dbReference type="ARBA" id="ARBA00012744"/>
    </source>
</evidence>
<feature type="binding site" evidence="10">
    <location>
        <begin position="410"/>
        <end position="411"/>
    </location>
    <ligand>
        <name>substrate</name>
    </ligand>
</feature>
<comment type="caution">
    <text evidence="13">The sequence shown here is derived from an EMBL/GenBank/DDBJ whole genome shotgun (WGS) entry which is preliminary data.</text>
</comment>
<accession>A0AAE3DUT6</accession>
<feature type="active site" description="Nucleophile" evidence="9 11">
    <location>
        <position position="356"/>
    </location>
</feature>
<evidence type="ECO:0000256" key="4">
    <source>
        <dbReference type="ARBA" id="ARBA00022801"/>
    </source>
</evidence>
<keyword evidence="7 12" id="KW-0326">Glycosidase</keyword>
<keyword evidence="5" id="KW-0136">Cellulose degradation</keyword>
<comment type="similarity">
    <text evidence="2 12">Belongs to the glycosyl hydrolase 1 family.</text>
</comment>
<evidence type="ECO:0000256" key="9">
    <source>
        <dbReference type="PIRSR" id="PIRSR617736-1"/>
    </source>
</evidence>